<proteinExistence type="predicted"/>
<protein>
    <submittedName>
        <fullName evidence="2">Uncharacterized protein</fullName>
    </submittedName>
</protein>
<organism evidence="2 3">
    <name type="scientific">Aquibium carbonis</name>
    <dbReference type="NCBI Taxonomy" id="2495581"/>
    <lineage>
        <taxon>Bacteria</taxon>
        <taxon>Pseudomonadati</taxon>
        <taxon>Pseudomonadota</taxon>
        <taxon>Alphaproteobacteria</taxon>
        <taxon>Hyphomicrobiales</taxon>
        <taxon>Phyllobacteriaceae</taxon>
        <taxon>Aquibium</taxon>
    </lineage>
</organism>
<feature type="transmembrane region" description="Helical" evidence="1">
    <location>
        <begin position="140"/>
        <end position="159"/>
    </location>
</feature>
<feature type="transmembrane region" description="Helical" evidence="1">
    <location>
        <begin position="40"/>
        <end position="58"/>
    </location>
</feature>
<evidence type="ECO:0000256" key="1">
    <source>
        <dbReference type="SAM" id="Phobius"/>
    </source>
</evidence>
<keyword evidence="3" id="KW-1185">Reference proteome</keyword>
<dbReference type="OrthoDB" id="6870218at2"/>
<dbReference type="AlphaFoldDB" id="A0A429YH84"/>
<evidence type="ECO:0000313" key="3">
    <source>
        <dbReference type="Proteomes" id="UP000278398"/>
    </source>
</evidence>
<comment type="caution">
    <text evidence="2">The sequence shown here is derived from an EMBL/GenBank/DDBJ whole genome shotgun (WGS) entry which is preliminary data.</text>
</comment>
<keyword evidence="1" id="KW-0812">Transmembrane</keyword>
<dbReference type="EMBL" id="RWKW01000136">
    <property type="protein sequence ID" value="RST80825.1"/>
    <property type="molecule type" value="Genomic_DNA"/>
</dbReference>
<dbReference type="Proteomes" id="UP000278398">
    <property type="component" value="Unassembled WGS sequence"/>
</dbReference>
<sequence length="186" mass="21070">MNSFPIVATVISMVLGLSITRLLLGLVTVFRIRRTSSVDWVPLVWCAILFVIQLQYWWAINSLPLLRPQYAFSDFLFLVSMTVMLFVTAALLLPSRSEDEHEGLRAHFEADGRFALMSLSGFLLLAFVLNIFYFDEPVEAVWALLDVPMIVLPVLAFFASDRRFYAAITAVYLPLMAVDVWVSLQG</sequence>
<feature type="transmembrane region" description="Helical" evidence="1">
    <location>
        <begin position="70"/>
        <end position="93"/>
    </location>
</feature>
<keyword evidence="1" id="KW-1133">Transmembrane helix</keyword>
<feature type="transmembrane region" description="Helical" evidence="1">
    <location>
        <begin position="6"/>
        <end position="28"/>
    </location>
</feature>
<name>A0A429YH84_9HYPH</name>
<accession>A0A429YH84</accession>
<evidence type="ECO:0000313" key="2">
    <source>
        <dbReference type="EMBL" id="RST80825.1"/>
    </source>
</evidence>
<keyword evidence="1" id="KW-0472">Membrane</keyword>
<feature type="transmembrane region" description="Helical" evidence="1">
    <location>
        <begin position="114"/>
        <end position="134"/>
    </location>
</feature>
<reference evidence="2 3" key="1">
    <citation type="submission" date="2018-12" db="EMBL/GenBank/DDBJ databases">
        <title>Mesorhizobium carbonis sp. nov., isolated from coal mine water.</title>
        <authorList>
            <person name="Xin W."/>
            <person name="Xu Z."/>
            <person name="Xiang F."/>
            <person name="Zhang J."/>
            <person name="Xi L."/>
            <person name="Liu J."/>
        </authorList>
    </citation>
    <scope>NUCLEOTIDE SEQUENCE [LARGE SCALE GENOMIC DNA]</scope>
    <source>
        <strain evidence="2 3">B2.3</strain>
    </source>
</reference>
<gene>
    <name evidence="2" type="ORF">EJC49_24370</name>
</gene>
<feature type="transmembrane region" description="Helical" evidence="1">
    <location>
        <begin position="164"/>
        <end position="184"/>
    </location>
</feature>